<evidence type="ECO:0000313" key="2">
    <source>
        <dbReference type="Proteomes" id="UP000504604"/>
    </source>
</evidence>
<dbReference type="KEGG" id="sind:105161536"/>
<evidence type="ECO:0000259" key="1">
    <source>
        <dbReference type="PROSITE" id="PS50181"/>
    </source>
</evidence>
<dbReference type="Pfam" id="PF00646">
    <property type="entry name" value="F-box"/>
    <property type="match status" value="1"/>
</dbReference>
<dbReference type="OrthoDB" id="591557at2759"/>
<reference evidence="2" key="1">
    <citation type="submission" date="2024-10" db="UniProtKB">
        <authorList>
            <consortium name="RefSeq"/>
        </authorList>
    </citation>
    <scope>NUCLEOTIDE SEQUENCE [LARGE SCALE GENOMIC DNA]</scope>
    <source>
        <strain evidence="2">cv. Zhongzhi No. 13</strain>
    </source>
</reference>
<dbReference type="NCBIfam" id="TIGR01640">
    <property type="entry name" value="F_box_assoc_1"/>
    <property type="match status" value="1"/>
</dbReference>
<dbReference type="Pfam" id="PF08268">
    <property type="entry name" value="FBA_3"/>
    <property type="match status" value="1"/>
</dbReference>
<organism evidence="2 3">
    <name type="scientific">Sesamum indicum</name>
    <name type="common">Oriental sesame</name>
    <name type="synonym">Sesamum orientale</name>
    <dbReference type="NCBI Taxonomy" id="4182"/>
    <lineage>
        <taxon>Eukaryota</taxon>
        <taxon>Viridiplantae</taxon>
        <taxon>Streptophyta</taxon>
        <taxon>Embryophyta</taxon>
        <taxon>Tracheophyta</taxon>
        <taxon>Spermatophyta</taxon>
        <taxon>Magnoliopsida</taxon>
        <taxon>eudicotyledons</taxon>
        <taxon>Gunneridae</taxon>
        <taxon>Pentapetalae</taxon>
        <taxon>asterids</taxon>
        <taxon>lamiids</taxon>
        <taxon>Lamiales</taxon>
        <taxon>Pedaliaceae</taxon>
        <taxon>Sesamum</taxon>
    </lineage>
</organism>
<dbReference type="SUPFAM" id="SSF81383">
    <property type="entry name" value="F-box domain"/>
    <property type="match status" value="1"/>
</dbReference>
<dbReference type="InterPro" id="IPR011043">
    <property type="entry name" value="Gal_Oxase/kelch_b-propeller"/>
</dbReference>
<proteinExistence type="predicted"/>
<protein>
    <submittedName>
        <fullName evidence="3">F-box/kelch-repeat protein At3g23880-like isoform X1</fullName>
    </submittedName>
</protein>
<evidence type="ECO:0000313" key="3">
    <source>
        <dbReference type="RefSeq" id="XP_011077554.1"/>
    </source>
</evidence>
<dbReference type="RefSeq" id="XP_011077554.1">
    <property type="nucleotide sequence ID" value="XM_011079252.2"/>
</dbReference>
<dbReference type="PROSITE" id="PS50181">
    <property type="entry name" value="FBOX"/>
    <property type="match status" value="1"/>
</dbReference>
<gene>
    <name evidence="3" type="primary">LOC105161536</name>
</gene>
<dbReference type="Gene3D" id="1.20.1280.50">
    <property type="match status" value="1"/>
</dbReference>
<dbReference type="FunCoup" id="A0A6I9T1Y9">
    <property type="interactions" value="7"/>
</dbReference>
<dbReference type="SMART" id="SM00256">
    <property type="entry name" value="FBOX"/>
    <property type="match status" value="1"/>
</dbReference>
<dbReference type="InterPro" id="IPR036047">
    <property type="entry name" value="F-box-like_dom_sf"/>
</dbReference>
<dbReference type="SUPFAM" id="SSF50965">
    <property type="entry name" value="Galactose oxidase, central domain"/>
    <property type="match status" value="1"/>
</dbReference>
<name>A0A6I9T1Y9_SESIN</name>
<dbReference type="InterPro" id="IPR050796">
    <property type="entry name" value="SCF_F-box_component"/>
</dbReference>
<dbReference type="CDD" id="cd22157">
    <property type="entry name" value="F-box_AtFBW1-like"/>
    <property type="match status" value="1"/>
</dbReference>
<dbReference type="InterPro" id="IPR017451">
    <property type="entry name" value="F-box-assoc_interact_dom"/>
</dbReference>
<accession>A0A6I9T1Y9</accession>
<dbReference type="AlphaFoldDB" id="A0A6I9T1Y9"/>
<dbReference type="PANTHER" id="PTHR31672:SF13">
    <property type="entry name" value="F-BOX PROTEIN CPR30-LIKE"/>
    <property type="match status" value="1"/>
</dbReference>
<dbReference type="InterPro" id="IPR001810">
    <property type="entry name" value="F-box_dom"/>
</dbReference>
<dbReference type="GeneID" id="105161536"/>
<keyword evidence="2" id="KW-1185">Reference proteome</keyword>
<dbReference type="Proteomes" id="UP000504604">
    <property type="component" value="Linkage group LG1"/>
</dbReference>
<sequence length="406" mass="46048">MLFLCISNRRNFKMEIGRNLSDCPTHHQHKKFKTTHQIQTSGDGEIPKLPEEIIVEILTRLPVKSLLKFRCVSKSWLWVISSPQFIKTHLRFWAKDATFSKYRIMLTISDPGFNLKHCSVRSLICEPSTEAFNIDYPRKHPYRAVWVVGSCNGLICIAINEKDLFLWNPSTRISTKLPPVEVKMIPGFYNIFGFGYNESSDDYKVLGIFCAFGNVGVYESVVKLYSLKTNSWKRIEDFKGGEPLDDSGKFAGGKLHFSTIRGIGLDFRWDIVSLDLETESYGIVEQPNYGEGPSDSSLGVVGGCICILCNYEKVRVDLWVLKEYGIKESWTKVASIPYLNDPGKFLHSKPLFMLPNGEILLVFGMHLVVYNPKDNCLRHPETSNFGAFLEADVYIESLISPAASEV</sequence>
<dbReference type="InterPro" id="IPR013187">
    <property type="entry name" value="F-box-assoc_dom_typ3"/>
</dbReference>
<dbReference type="InParanoid" id="A0A6I9T1Y9"/>
<feature type="domain" description="F-box" evidence="1">
    <location>
        <begin position="43"/>
        <end position="89"/>
    </location>
</feature>
<dbReference type="PANTHER" id="PTHR31672">
    <property type="entry name" value="BNACNNG10540D PROTEIN"/>
    <property type="match status" value="1"/>
</dbReference>
<reference evidence="3" key="2">
    <citation type="submission" date="2025-08" db="UniProtKB">
        <authorList>
            <consortium name="RefSeq"/>
        </authorList>
    </citation>
    <scope>IDENTIFICATION</scope>
</reference>